<protein>
    <submittedName>
        <fullName evidence="2">Uncharacterized protein</fullName>
    </submittedName>
</protein>
<keyword evidence="3" id="KW-1185">Reference proteome</keyword>
<feature type="region of interest" description="Disordered" evidence="1">
    <location>
        <begin position="259"/>
        <end position="299"/>
    </location>
</feature>
<feature type="compositionally biased region" description="Basic and acidic residues" evidence="1">
    <location>
        <begin position="259"/>
        <end position="269"/>
    </location>
</feature>
<dbReference type="EMBL" id="OU895880">
    <property type="protein sequence ID" value="CAG9811592.1"/>
    <property type="molecule type" value="Genomic_DNA"/>
</dbReference>
<organism evidence="2 3">
    <name type="scientific">Chironomus riparius</name>
    <dbReference type="NCBI Taxonomy" id="315576"/>
    <lineage>
        <taxon>Eukaryota</taxon>
        <taxon>Metazoa</taxon>
        <taxon>Ecdysozoa</taxon>
        <taxon>Arthropoda</taxon>
        <taxon>Hexapoda</taxon>
        <taxon>Insecta</taxon>
        <taxon>Pterygota</taxon>
        <taxon>Neoptera</taxon>
        <taxon>Endopterygota</taxon>
        <taxon>Diptera</taxon>
        <taxon>Nematocera</taxon>
        <taxon>Chironomoidea</taxon>
        <taxon>Chironomidae</taxon>
        <taxon>Chironominae</taxon>
        <taxon>Chironomus</taxon>
    </lineage>
</organism>
<dbReference type="Proteomes" id="UP001153620">
    <property type="component" value="Chromosome 4"/>
</dbReference>
<accession>A0A9N9S5B2</accession>
<feature type="compositionally biased region" description="Low complexity" evidence="1">
    <location>
        <begin position="119"/>
        <end position="128"/>
    </location>
</feature>
<name>A0A9N9S5B2_9DIPT</name>
<feature type="region of interest" description="Disordered" evidence="1">
    <location>
        <begin position="113"/>
        <end position="138"/>
    </location>
</feature>
<feature type="region of interest" description="Disordered" evidence="1">
    <location>
        <begin position="183"/>
        <end position="218"/>
    </location>
</feature>
<sequence>MDSSRLIRSKSSMSFDQLKVRMIQDKIAEQYSTAQRRPRQKSLRIIVLKKNYRKRLAEEINEKHKMQTWNSMQKDVDQILKNVKLSSESNKDAGKLSGGRCLIKPSKFTTATPRKDFGSSYESSSSSLRRTKSFSEKRTAVELNRSKLDSKPAAKTFFNLDRPVFDLSKPVNLSLSNILSKIVPPTPTKQKPEPEPKQKANFGFSGRSLFQSGKPQKIPKMTENTSTFYLSSEAALSHTAKIDEMNEKMRYVKQLEKEFNENKIKRQRDEEEEKEQKSKRRLSFGKSPVHSLVCARREE</sequence>
<gene>
    <name evidence="2" type="ORF">CHIRRI_LOCUS14399</name>
</gene>
<evidence type="ECO:0000256" key="1">
    <source>
        <dbReference type="SAM" id="MobiDB-lite"/>
    </source>
</evidence>
<proteinExistence type="predicted"/>
<evidence type="ECO:0000313" key="2">
    <source>
        <dbReference type="EMBL" id="CAG9811592.1"/>
    </source>
</evidence>
<reference evidence="2" key="1">
    <citation type="submission" date="2022-01" db="EMBL/GenBank/DDBJ databases">
        <authorList>
            <person name="King R."/>
        </authorList>
    </citation>
    <scope>NUCLEOTIDE SEQUENCE</scope>
</reference>
<dbReference type="AlphaFoldDB" id="A0A9N9S5B2"/>
<reference evidence="2" key="2">
    <citation type="submission" date="2022-10" db="EMBL/GenBank/DDBJ databases">
        <authorList>
            <consortium name="ENA_rothamsted_submissions"/>
            <consortium name="culmorum"/>
            <person name="King R."/>
        </authorList>
    </citation>
    <scope>NUCLEOTIDE SEQUENCE</scope>
</reference>
<evidence type="ECO:0000313" key="3">
    <source>
        <dbReference type="Proteomes" id="UP001153620"/>
    </source>
</evidence>